<feature type="compositionally biased region" description="Basic and acidic residues" evidence="1">
    <location>
        <begin position="38"/>
        <end position="51"/>
    </location>
</feature>
<sequence>FFQIIIFILLQPIFHVRMVIASIPYQGRNVLSTMKNSFPERDMDTNDDVRGSKRSSKKRSLVDLPEDLLVIIIPHLGLADRFNVAVTCHRLYDAEAKSGKSNMLTYWNRISVRSGVGIILYREKLDECGMPCKDKQLSLKTADSVAMFHALKRVLRTATTRVLIKLTLDLADPAQQSILEAFYNFEVSEIIIDQTVPFSGEIPNAFLRTMSNKIEHLFVWKTQIDVDNIECFYEHIKLSSVKDATITVLKSQAAIFVTKVMGIANFSFSNQNSNLTTTKDNVFYVEHREHKYILVDGETETMVYRSSNDTKAAYIIIKKSPIMLGMIRIPVVDPSVAQSS</sequence>
<evidence type="ECO:0000256" key="1">
    <source>
        <dbReference type="SAM" id="MobiDB-lite"/>
    </source>
</evidence>
<proteinExistence type="predicted"/>
<evidence type="ECO:0000313" key="4">
    <source>
        <dbReference type="EMBL" id="GMR35531.1"/>
    </source>
</evidence>
<feature type="non-terminal residue" evidence="4">
    <location>
        <position position="340"/>
    </location>
</feature>
<dbReference type="SUPFAM" id="SSF81383">
    <property type="entry name" value="F-box domain"/>
    <property type="match status" value="1"/>
</dbReference>
<dbReference type="InterPro" id="IPR001810">
    <property type="entry name" value="F-box_dom"/>
</dbReference>
<keyword evidence="5" id="KW-1185">Reference proteome</keyword>
<comment type="caution">
    <text evidence="4">The sequence shown here is derived from an EMBL/GenBank/DDBJ whole genome shotgun (WGS) entry which is preliminary data.</text>
</comment>
<evidence type="ECO:0000259" key="3">
    <source>
        <dbReference type="PROSITE" id="PS50181"/>
    </source>
</evidence>
<keyword evidence="2" id="KW-0732">Signal</keyword>
<dbReference type="InterPro" id="IPR036047">
    <property type="entry name" value="F-box-like_dom_sf"/>
</dbReference>
<name>A0AAN4ZAK8_9BILA</name>
<accession>A0AAN4ZAK8</accession>
<feature type="chain" id="PRO_5042989879" description="F-box domain-containing protein" evidence="2">
    <location>
        <begin position="22"/>
        <end position="340"/>
    </location>
</feature>
<dbReference type="PROSITE" id="PS50181">
    <property type="entry name" value="FBOX"/>
    <property type="match status" value="1"/>
</dbReference>
<feature type="non-terminal residue" evidence="4">
    <location>
        <position position="1"/>
    </location>
</feature>
<dbReference type="AlphaFoldDB" id="A0AAN4ZAK8"/>
<organism evidence="4 5">
    <name type="scientific">Pristionchus mayeri</name>
    <dbReference type="NCBI Taxonomy" id="1317129"/>
    <lineage>
        <taxon>Eukaryota</taxon>
        <taxon>Metazoa</taxon>
        <taxon>Ecdysozoa</taxon>
        <taxon>Nematoda</taxon>
        <taxon>Chromadorea</taxon>
        <taxon>Rhabditida</taxon>
        <taxon>Rhabditina</taxon>
        <taxon>Diplogasteromorpha</taxon>
        <taxon>Diplogasteroidea</taxon>
        <taxon>Neodiplogasteridae</taxon>
        <taxon>Pristionchus</taxon>
    </lineage>
</organism>
<feature type="signal peptide" evidence="2">
    <location>
        <begin position="1"/>
        <end position="21"/>
    </location>
</feature>
<feature type="region of interest" description="Disordered" evidence="1">
    <location>
        <begin position="36"/>
        <end position="56"/>
    </location>
</feature>
<evidence type="ECO:0000256" key="2">
    <source>
        <dbReference type="SAM" id="SignalP"/>
    </source>
</evidence>
<dbReference type="Proteomes" id="UP001328107">
    <property type="component" value="Unassembled WGS sequence"/>
</dbReference>
<evidence type="ECO:0000313" key="5">
    <source>
        <dbReference type="Proteomes" id="UP001328107"/>
    </source>
</evidence>
<feature type="domain" description="F-box" evidence="3">
    <location>
        <begin position="58"/>
        <end position="110"/>
    </location>
</feature>
<protein>
    <recommendedName>
        <fullName evidence="3">F-box domain-containing protein</fullName>
    </recommendedName>
</protein>
<gene>
    <name evidence="4" type="ORF">PMAYCL1PPCAC_05726</name>
</gene>
<reference evidence="5" key="1">
    <citation type="submission" date="2022-10" db="EMBL/GenBank/DDBJ databases">
        <title>Genome assembly of Pristionchus species.</title>
        <authorList>
            <person name="Yoshida K."/>
            <person name="Sommer R.J."/>
        </authorList>
    </citation>
    <scope>NUCLEOTIDE SEQUENCE [LARGE SCALE GENOMIC DNA]</scope>
    <source>
        <strain evidence="5">RS5460</strain>
    </source>
</reference>
<dbReference type="EMBL" id="BTRK01000002">
    <property type="protein sequence ID" value="GMR35531.1"/>
    <property type="molecule type" value="Genomic_DNA"/>
</dbReference>